<dbReference type="AlphaFoldDB" id="A0A246J496"/>
<dbReference type="RefSeq" id="WP_088386662.1">
    <property type="nucleotide sequence ID" value="NZ_NIOF01000010.1"/>
</dbReference>
<protein>
    <recommendedName>
        <fullName evidence="4">Secreted protein</fullName>
    </recommendedName>
</protein>
<keyword evidence="3" id="KW-1185">Reference proteome</keyword>
<evidence type="ECO:0000313" key="2">
    <source>
        <dbReference type="EMBL" id="OWQ86994.1"/>
    </source>
</evidence>
<comment type="caution">
    <text evidence="2">The sequence shown here is derived from an EMBL/GenBank/DDBJ whole genome shotgun (WGS) entry which is preliminary data.</text>
</comment>
<feature type="chain" id="PRO_5013123156" description="Secreted protein" evidence="1">
    <location>
        <begin position="22"/>
        <end position="109"/>
    </location>
</feature>
<gene>
    <name evidence="2" type="ORF">CDN99_20065</name>
</gene>
<dbReference type="EMBL" id="NIOF01000010">
    <property type="protein sequence ID" value="OWQ86994.1"/>
    <property type="molecule type" value="Genomic_DNA"/>
</dbReference>
<dbReference type="OrthoDB" id="7189491at2"/>
<proteinExistence type="predicted"/>
<name>A0A246J496_9BURK</name>
<reference evidence="2 3" key="1">
    <citation type="journal article" date="2008" name="Int. J. Syst. Evol. Microbiol.">
        <title>Description of Roseateles aquatilis sp. nov. and Roseateles terrae sp. nov., in the class Betaproteobacteria, and emended description of the genus Roseateles.</title>
        <authorList>
            <person name="Gomila M."/>
            <person name="Bowien B."/>
            <person name="Falsen E."/>
            <person name="Moore E.R."/>
            <person name="Lalucat J."/>
        </authorList>
    </citation>
    <scope>NUCLEOTIDE SEQUENCE [LARGE SCALE GENOMIC DNA]</scope>
    <source>
        <strain evidence="2 3">CCUG 48205</strain>
    </source>
</reference>
<dbReference type="Proteomes" id="UP000197468">
    <property type="component" value="Unassembled WGS sequence"/>
</dbReference>
<organism evidence="2 3">
    <name type="scientific">Roseateles aquatilis</name>
    <dbReference type="NCBI Taxonomy" id="431061"/>
    <lineage>
        <taxon>Bacteria</taxon>
        <taxon>Pseudomonadati</taxon>
        <taxon>Pseudomonadota</taxon>
        <taxon>Betaproteobacteria</taxon>
        <taxon>Burkholderiales</taxon>
        <taxon>Sphaerotilaceae</taxon>
        <taxon>Roseateles</taxon>
    </lineage>
</organism>
<evidence type="ECO:0000313" key="3">
    <source>
        <dbReference type="Proteomes" id="UP000197468"/>
    </source>
</evidence>
<evidence type="ECO:0008006" key="4">
    <source>
        <dbReference type="Google" id="ProtNLM"/>
    </source>
</evidence>
<sequence>MKSIITTALLGLAGLANSAHAAMVVLSSNPATWRVENYENDRVVLWYTGVPCSQGQLVFGPNFTKSDLSRFWITYSMVRTSGVKMFVYYDNADAPARCVITSFGIDAGQ</sequence>
<keyword evidence="1" id="KW-0732">Signal</keyword>
<feature type="signal peptide" evidence="1">
    <location>
        <begin position="1"/>
        <end position="21"/>
    </location>
</feature>
<evidence type="ECO:0000256" key="1">
    <source>
        <dbReference type="SAM" id="SignalP"/>
    </source>
</evidence>
<accession>A0A246J496</accession>